<keyword evidence="8" id="KW-1185">Reference proteome</keyword>
<evidence type="ECO:0000313" key="8">
    <source>
        <dbReference type="Proteomes" id="UP000288716"/>
    </source>
</evidence>
<organism evidence="7 8">
    <name type="scientific">Leptotrombidium deliense</name>
    <dbReference type="NCBI Taxonomy" id="299467"/>
    <lineage>
        <taxon>Eukaryota</taxon>
        <taxon>Metazoa</taxon>
        <taxon>Ecdysozoa</taxon>
        <taxon>Arthropoda</taxon>
        <taxon>Chelicerata</taxon>
        <taxon>Arachnida</taxon>
        <taxon>Acari</taxon>
        <taxon>Acariformes</taxon>
        <taxon>Trombidiformes</taxon>
        <taxon>Prostigmata</taxon>
        <taxon>Anystina</taxon>
        <taxon>Parasitengona</taxon>
        <taxon>Trombiculoidea</taxon>
        <taxon>Trombiculidae</taxon>
        <taxon>Leptotrombidium</taxon>
    </lineage>
</organism>
<evidence type="ECO:0000256" key="5">
    <source>
        <dbReference type="SAM" id="Phobius"/>
    </source>
</evidence>
<dbReference type="GO" id="GO:0016020">
    <property type="term" value="C:membrane"/>
    <property type="evidence" value="ECO:0007669"/>
    <property type="project" value="UniProtKB-SubCell"/>
</dbReference>
<dbReference type="Pfam" id="PF00916">
    <property type="entry name" value="Sulfate_transp"/>
    <property type="match status" value="1"/>
</dbReference>
<sequence length="450" mass="50111">MRVTCVHNKMQCRNNLNLDMSNKYNEDATVEISRIAYNLTAFEKAFDVIQPQKDGFCDKFVERVKQSCDVQRWKNGIRNILPIIDWLPQYNVKQNLLSDIITGITVAVFQVPQSMGYCLIAHLPPVHGLYTAFFPSMFFSLFATSRHTAVGACAILSGVMTGNLVSQVMQTNGVSLHQLEAMNINSKQSYSTVASTNTETIGANLQPFEVATAAAFWIGVYMLLFGVLRLGFISIYLSEQLISGFTVAATFYGFTSQLRYLFGVHLPYNSGMFSIIRSYLDLIREYRSINPVTTSISLICCAILLFFKIYINELLRKKGIKIPFPIELLVVIGGTIVSNLMDLNGNYNVQIVGEIKRGLPLPEIPRLEMLKQTWLQSISLAIVGYTLNLSIGKLYGNKHAYEVKANQELIALGTANTIASFFRCLPSTASLPRSAVQEQAGGKTQAILKQ</sequence>
<name>A0A443S747_9ACAR</name>
<dbReference type="VEuPathDB" id="VectorBase:LDEU008795"/>
<evidence type="ECO:0000256" key="3">
    <source>
        <dbReference type="ARBA" id="ARBA00022989"/>
    </source>
</evidence>
<protein>
    <submittedName>
        <fullName evidence="7">Solute carrier family 26 member 6-like protein</fullName>
    </submittedName>
</protein>
<dbReference type="EMBL" id="NCKV01006838">
    <property type="protein sequence ID" value="RWS23245.1"/>
    <property type="molecule type" value="Genomic_DNA"/>
</dbReference>
<keyword evidence="4 5" id="KW-0472">Membrane</keyword>
<dbReference type="PANTHER" id="PTHR11814">
    <property type="entry name" value="SULFATE TRANSPORTER"/>
    <property type="match status" value="1"/>
</dbReference>
<reference evidence="7 8" key="1">
    <citation type="journal article" date="2018" name="Gigascience">
        <title>Genomes of trombidid mites reveal novel predicted allergens and laterally-transferred genes associated with secondary metabolism.</title>
        <authorList>
            <person name="Dong X."/>
            <person name="Chaisiri K."/>
            <person name="Xia D."/>
            <person name="Armstrong S.D."/>
            <person name="Fang Y."/>
            <person name="Donnelly M.J."/>
            <person name="Kadowaki T."/>
            <person name="McGarry J.W."/>
            <person name="Darby A.C."/>
            <person name="Makepeace B.L."/>
        </authorList>
    </citation>
    <scope>NUCLEOTIDE SEQUENCE [LARGE SCALE GENOMIC DNA]</scope>
    <source>
        <strain evidence="7">UoL-UT</strain>
    </source>
</reference>
<dbReference type="OrthoDB" id="10056540at2759"/>
<keyword evidence="2 5" id="KW-0812">Transmembrane</keyword>
<accession>A0A443S747</accession>
<evidence type="ECO:0000259" key="6">
    <source>
        <dbReference type="Pfam" id="PF00916"/>
    </source>
</evidence>
<evidence type="ECO:0000256" key="4">
    <source>
        <dbReference type="ARBA" id="ARBA00023136"/>
    </source>
</evidence>
<feature type="domain" description="SLC26A/SulP transporter" evidence="6">
    <location>
        <begin position="96"/>
        <end position="445"/>
    </location>
</feature>
<gene>
    <name evidence="7" type="ORF">B4U80_00002</name>
</gene>
<dbReference type="InterPro" id="IPR001902">
    <property type="entry name" value="SLC26A/SulP_fam"/>
</dbReference>
<dbReference type="Proteomes" id="UP000288716">
    <property type="component" value="Unassembled WGS sequence"/>
</dbReference>
<feature type="transmembrane region" description="Helical" evidence="5">
    <location>
        <begin position="214"/>
        <end position="237"/>
    </location>
</feature>
<dbReference type="InterPro" id="IPR011547">
    <property type="entry name" value="SLC26A/SulP_dom"/>
</dbReference>
<dbReference type="STRING" id="299467.A0A443S747"/>
<proteinExistence type="predicted"/>
<evidence type="ECO:0000313" key="7">
    <source>
        <dbReference type="EMBL" id="RWS23245.1"/>
    </source>
</evidence>
<comment type="caution">
    <text evidence="7">The sequence shown here is derived from an EMBL/GenBank/DDBJ whole genome shotgun (WGS) entry which is preliminary data.</text>
</comment>
<feature type="transmembrane region" description="Helical" evidence="5">
    <location>
        <begin position="292"/>
        <end position="310"/>
    </location>
</feature>
<keyword evidence="3 5" id="KW-1133">Transmembrane helix</keyword>
<evidence type="ECO:0000256" key="1">
    <source>
        <dbReference type="ARBA" id="ARBA00004141"/>
    </source>
</evidence>
<dbReference type="AlphaFoldDB" id="A0A443S747"/>
<comment type="subcellular location">
    <subcellularLocation>
        <location evidence="1">Membrane</location>
        <topology evidence="1">Multi-pass membrane protein</topology>
    </subcellularLocation>
</comment>
<dbReference type="GO" id="GO:0055085">
    <property type="term" value="P:transmembrane transport"/>
    <property type="evidence" value="ECO:0007669"/>
    <property type="project" value="InterPro"/>
</dbReference>
<evidence type="ECO:0000256" key="2">
    <source>
        <dbReference type="ARBA" id="ARBA00022692"/>
    </source>
</evidence>